<dbReference type="RefSeq" id="WP_198350688.1">
    <property type="nucleotide sequence ID" value="NZ_BMJP01000005.1"/>
</dbReference>
<comment type="caution">
    <text evidence="3">The sequence shown here is derived from an EMBL/GenBank/DDBJ whole genome shotgun (WGS) entry which is preliminary data.</text>
</comment>
<dbReference type="Proteomes" id="UP000546701">
    <property type="component" value="Unassembled WGS sequence"/>
</dbReference>
<keyword evidence="4" id="KW-1185">Reference proteome</keyword>
<gene>
    <name evidence="3" type="ORF">FHS99_002875</name>
</gene>
<reference evidence="3 4" key="1">
    <citation type="submission" date="2020-08" db="EMBL/GenBank/DDBJ databases">
        <title>Genomic Encyclopedia of Type Strains, Phase IV (KMG-IV): sequencing the most valuable type-strain genomes for metagenomic binning, comparative biology and taxonomic classification.</title>
        <authorList>
            <person name="Goeker M."/>
        </authorList>
    </citation>
    <scope>NUCLEOTIDE SEQUENCE [LARGE SCALE GENOMIC DNA]</scope>
    <source>
        <strain evidence="3 4">DSM 103336</strain>
    </source>
</reference>
<name>A0A7W9BUJ4_9SPHN</name>
<dbReference type="InterPro" id="IPR023210">
    <property type="entry name" value="NADP_OxRdtase_dom"/>
</dbReference>
<dbReference type="Gene3D" id="3.20.20.100">
    <property type="entry name" value="NADP-dependent oxidoreductase domain"/>
    <property type="match status" value="1"/>
</dbReference>
<evidence type="ECO:0000256" key="1">
    <source>
        <dbReference type="SAM" id="MobiDB-lite"/>
    </source>
</evidence>
<dbReference type="InterPro" id="IPR036812">
    <property type="entry name" value="NAD(P)_OxRdtase_dom_sf"/>
</dbReference>
<evidence type="ECO:0000313" key="3">
    <source>
        <dbReference type="EMBL" id="MBB5730372.1"/>
    </source>
</evidence>
<feature type="compositionally biased region" description="Basic and acidic residues" evidence="1">
    <location>
        <begin position="1"/>
        <end position="10"/>
    </location>
</feature>
<evidence type="ECO:0000313" key="4">
    <source>
        <dbReference type="Proteomes" id="UP000546701"/>
    </source>
</evidence>
<protein>
    <submittedName>
        <fullName evidence="3">Aryl-alcohol dehydrogenase-like predicted oxidoreductase</fullName>
    </submittedName>
</protein>
<accession>A0A7W9BUJ4</accession>
<feature type="domain" description="NADP-dependent oxidoreductase" evidence="2">
    <location>
        <begin position="28"/>
        <end position="117"/>
    </location>
</feature>
<feature type="compositionally biased region" description="Basic and acidic residues" evidence="1">
    <location>
        <begin position="29"/>
        <end position="41"/>
    </location>
</feature>
<sequence length="150" mass="15768">MLTGKCDRATVEAGPKATGGVPNQGAVEEEARPADDKRLDGDNPFGGTLFTERNWQTVDVLTRVAGEMGETPARVALAWVVGRPAVASTLMGVSRAEQVTDNAASLDLVLPLNHRTALDDVSGGQQPFLYGLFDSAARNQIAFGSADVRG</sequence>
<dbReference type="EMBL" id="JACIJR010000007">
    <property type="protein sequence ID" value="MBB5730372.1"/>
    <property type="molecule type" value="Genomic_DNA"/>
</dbReference>
<dbReference type="Pfam" id="PF00248">
    <property type="entry name" value="Aldo_ket_red"/>
    <property type="match status" value="1"/>
</dbReference>
<feature type="region of interest" description="Disordered" evidence="1">
    <location>
        <begin position="1"/>
        <end position="46"/>
    </location>
</feature>
<organism evidence="3 4">
    <name type="scientific">Sphingomonas prati</name>
    <dbReference type="NCBI Taxonomy" id="1843237"/>
    <lineage>
        <taxon>Bacteria</taxon>
        <taxon>Pseudomonadati</taxon>
        <taxon>Pseudomonadota</taxon>
        <taxon>Alphaproteobacteria</taxon>
        <taxon>Sphingomonadales</taxon>
        <taxon>Sphingomonadaceae</taxon>
        <taxon>Sphingomonas</taxon>
    </lineage>
</organism>
<dbReference type="AlphaFoldDB" id="A0A7W9BUJ4"/>
<dbReference type="SUPFAM" id="SSF51430">
    <property type="entry name" value="NAD(P)-linked oxidoreductase"/>
    <property type="match status" value="1"/>
</dbReference>
<proteinExistence type="predicted"/>
<evidence type="ECO:0000259" key="2">
    <source>
        <dbReference type="Pfam" id="PF00248"/>
    </source>
</evidence>